<dbReference type="AlphaFoldDB" id="A0A017TC65"/>
<keyword evidence="2" id="KW-0812">Transmembrane</keyword>
<dbReference type="RefSeq" id="WP_044239277.1">
    <property type="nucleotide sequence ID" value="NZ_ASRX01000014.1"/>
</dbReference>
<comment type="caution">
    <text evidence="3">The sequence shown here is derived from an EMBL/GenBank/DDBJ whole genome shotgun (WGS) entry which is preliminary data.</text>
</comment>
<dbReference type="Proteomes" id="UP000019678">
    <property type="component" value="Unassembled WGS sequence"/>
</dbReference>
<keyword evidence="4" id="KW-1185">Reference proteome</keyword>
<name>A0A017TC65_9BACT</name>
<reference evidence="3 4" key="1">
    <citation type="submission" date="2013-05" db="EMBL/GenBank/DDBJ databases">
        <title>Genome assembly of Chondromyces apiculatus DSM 436.</title>
        <authorList>
            <person name="Sharma G."/>
            <person name="Khatri I."/>
            <person name="Kaur C."/>
            <person name="Mayilraj S."/>
            <person name="Subramanian S."/>
        </authorList>
    </citation>
    <scope>NUCLEOTIDE SEQUENCE [LARGE SCALE GENOMIC DNA]</scope>
    <source>
        <strain evidence="3 4">DSM 436</strain>
    </source>
</reference>
<feature type="region of interest" description="Disordered" evidence="1">
    <location>
        <begin position="1"/>
        <end position="20"/>
    </location>
</feature>
<dbReference type="STRING" id="1192034.CAP_1575"/>
<evidence type="ECO:0000313" key="3">
    <source>
        <dbReference type="EMBL" id="EYF06878.1"/>
    </source>
</evidence>
<proteinExistence type="predicted"/>
<keyword evidence="2" id="KW-1133">Transmembrane helix</keyword>
<dbReference type="EMBL" id="ASRX01000014">
    <property type="protein sequence ID" value="EYF06878.1"/>
    <property type="molecule type" value="Genomic_DNA"/>
</dbReference>
<evidence type="ECO:0000313" key="4">
    <source>
        <dbReference type="Proteomes" id="UP000019678"/>
    </source>
</evidence>
<feature type="transmembrane region" description="Helical" evidence="2">
    <location>
        <begin position="88"/>
        <end position="106"/>
    </location>
</feature>
<organism evidence="3 4">
    <name type="scientific">Chondromyces apiculatus DSM 436</name>
    <dbReference type="NCBI Taxonomy" id="1192034"/>
    <lineage>
        <taxon>Bacteria</taxon>
        <taxon>Pseudomonadati</taxon>
        <taxon>Myxococcota</taxon>
        <taxon>Polyangia</taxon>
        <taxon>Polyangiales</taxon>
        <taxon>Polyangiaceae</taxon>
        <taxon>Chondromyces</taxon>
    </lineage>
</organism>
<keyword evidence="2" id="KW-0472">Membrane</keyword>
<evidence type="ECO:0000256" key="2">
    <source>
        <dbReference type="SAM" id="Phobius"/>
    </source>
</evidence>
<sequence length="110" mass="11591">MRGEEGGGGEGGGGEGVGVVTGDAPSAGVCAQCGAPLEAKPAQGPRLVLLCPRCRSSERPTEAQLVAALPQQQKAEAAKKRRWTPRKLLRAFLILIAFGLALLRLWEMKQ</sequence>
<gene>
    <name evidence="3" type="ORF">CAP_1575</name>
</gene>
<evidence type="ECO:0000256" key="1">
    <source>
        <dbReference type="SAM" id="MobiDB-lite"/>
    </source>
</evidence>
<dbReference type="OrthoDB" id="9985632at2"/>
<feature type="compositionally biased region" description="Gly residues" evidence="1">
    <location>
        <begin position="1"/>
        <end position="19"/>
    </location>
</feature>
<protein>
    <submittedName>
        <fullName evidence="3">Uncharacterized protein</fullName>
    </submittedName>
</protein>
<accession>A0A017TC65</accession>